<dbReference type="InterPro" id="IPR018958">
    <property type="entry name" value="Knr4/Smi1-like_dom"/>
</dbReference>
<feature type="domain" description="Knr4/Smi1-like" evidence="1">
    <location>
        <begin position="14"/>
        <end position="114"/>
    </location>
</feature>
<protein>
    <recommendedName>
        <fullName evidence="1">Knr4/Smi1-like domain-containing protein</fullName>
    </recommendedName>
</protein>
<dbReference type="OrthoDB" id="8657476at2"/>
<gene>
    <name evidence="2" type="ORF">Enr8_32680</name>
</gene>
<reference evidence="2 3" key="1">
    <citation type="submission" date="2019-02" db="EMBL/GenBank/DDBJ databases">
        <title>Deep-cultivation of Planctomycetes and their phenomic and genomic characterization uncovers novel biology.</title>
        <authorList>
            <person name="Wiegand S."/>
            <person name="Jogler M."/>
            <person name="Boedeker C."/>
            <person name="Pinto D."/>
            <person name="Vollmers J."/>
            <person name="Rivas-Marin E."/>
            <person name="Kohn T."/>
            <person name="Peeters S.H."/>
            <person name="Heuer A."/>
            <person name="Rast P."/>
            <person name="Oberbeckmann S."/>
            <person name="Bunk B."/>
            <person name="Jeske O."/>
            <person name="Meyerdierks A."/>
            <person name="Storesund J.E."/>
            <person name="Kallscheuer N."/>
            <person name="Luecker S."/>
            <person name="Lage O.M."/>
            <person name="Pohl T."/>
            <person name="Merkel B.J."/>
            <person name="Hornburger P."/>
            <person name="Mueller R.-W."/>
            <person name="Bruemmer F."/>
            <person name="Labrenz M."/>
            <person name="Spormann A.M."/>
            <person name="Op Den Camp H."/>
            <person name="Overmann J."/>
            <person name="Amann R."/>
            <person name="Jetten M.S.M."/>
            <person name="Mascher T."/>
            <person name="Medema M.H."/>
            <person name="Devos D.P."/>
            <person name="Kaster A.-K."/>
            <person name="Ovreas L."/>
            <person name="Rohde M."/>
            <person name="Galperin M.Y."/>
            <person name="Jogler C."/>
        </authorList>
    </citation>
    <scope>NUCLEOTIDE SEQUENCE [LARGE SCALE GENOMIC DNA]</scope>
    <source>
        <strain evidence="2 3">Enr8</strain>
    </source>
</reference>
<proteinExistence type="predicted"/>
<dbReference type="SUPFAM" id="SSF160631">
    <property type="entry name" value="SMI1/KNR4-like"/>
    <property type="match status" value="1"/>
</dbReference>
<accession>A0A5C5UYY9</accession>
<dbReference type="InterPro" id="IPR037883">
    <property type="entry name" value="Knr4/Smi1-like_sf"/>
</dbReference>
<keyword evidence="3" id="KW-1185">Reference proteome</keyword>
<dbReference type="RefSeq" id="WP_146433412.1">
    <property type="nucleotide sequence ID" value="NZ_SJPF01000004.1"/>
</dbReference>
<evidence type="ECO:0000313" key="2">
    <source>
        <dbReference type="EMBL" id="TWT31348.1"/>
    </source>
</evidence>
<dbReference type="EMBL" id="SJPF01000004">
    <property type="protein sequence ID" value="TWT31348.1"/>
    <property type="molecule type" value="Genomic_DNA"/>
</dbReference>
<organism evidence="2 3">
    <name type="scientific">Blastopirellula retiformator</name>
    <dbReference type="NCBI Taxonomy" id="2527970"/>
    <lineage>
        <taxon>Bacteria</taxon>
        <taxon>Pseudomonadati</taxon>
        <taxon>Planctomycetota</taxon>
        <taxon>Planctomycetia</taxon>
        <taxon>Pirellulales</taxon>
        <taxon>Pirellulaceae</taxon>
        <taxon>Blastopirellula</taxon>
    </lineage>
</organism>
<dbReference type="Proteomes" id="UP000318878">
    <property type="component" value="Unassembled WGS sequence"/>
</dbReference>
<sequence>MLPAEILSQYIVTPLTLEEIDELESDCQRKLPEPIRQWLATVGAPQNVCYRLPENESRFITMQQWTPAGYFAFASDEDLDATFVLDDQANVYMLQLGSKKPEPVSGTFVEYVLANLAPREPIEEIKWHTQLAFQTDEEDIVLRELSEAFSLTDLGGWQYQDTSPAEVITYTNSCVSPNGDVKISRQEYNGWDAPIYYFNREVDIAQIRRLKSIFRRFEKLNIGFKLIDYGLLAMGGDDNEEEDDDY</sequence>
<name>A0A5C5UYY9_9BACT</name>
<comment type="caution">
    <text evidence="2">The sequence shown here is derived from an EMBL/GenBank/DDBJ whole genome shotgun (WGS) entry which is preliminary data.</text>
</comment>
<evidence type="ECO:0000259" key="1">
    <source>
        <dbReference type="SMART" id="SM00860"/>
    </source>
</evidence>
<evidence type="ECO:0000313" key="3">
    <source>
        <dbReference type="Proteomes" id="UP000318878"/>
    </source>
</evidence>
<dbReference type="AlphaFoldDB" id="A0A5C5UYY9"/>
<dbReference type="SMART" id="SM00860">
    <property type="entry name" value="SMI1_KNR4"/>
    <property type="match status" value="1"/>
</dbReference>